<proteinExistence type="predicted"/>
<dbReference type="InterPro" id="IPR005311">
    <property type="entry name" value="PBP_dimer"/>
</dbReference>
<dbReference type="Proteomes" id="UP000034050">
    <property type="component" value="Unassembled WGS sequence"/>
</dbReference>
<dbReference type="InterPro" id="IPR012338">
    <property type="entry name" value="Beta-lactam/transpept-like"/>
</dbReference>
<evidence type="ECO:0000259" key="4">
    <source>
        <dbReference type="Pfam" id="PF03717"/>
    </source>
</evidence>
<dbReference type="EMBL" id="LCFD01000002">
    <property type="protein sequence ID" value="KKS87519.1"/>
    <property type="molecule type" value="Genomic_DNA"/>
</dbReference>
<reference evidence="5 6" key="1">
    <citation type="journal article" date="2015" name="Nature">
        <title>rRNA introns, odd ribosomes, and small enigmatic genomes across a large radiation of phyla.</title>
        <authorList>
            <person name="Brown C.T."/>
            <person name="Hug L.A."/>
            <person name="Thomas B.C."/>
            <person name="Sharon I."/>
            <person name="Castelle C.J."/>
            <person name="Singh A."/>
            <person name="Wilkins M.J."/>
            <person name="Williams K.H."/>
            <person name="Banfield J.F."/>
        </authorList>
    </citation>
    <scope>NUCLEOTIDE SEQUENCE [LARGE SCALE GENOMIC DNA]</scope>
</reference>
<gene>
    <name evidence="5" type="ORF">UV61_C0002G0240</name>
</gene>
<dbReference type="Pfam" id="PF03717">
    <property type="entry name" value="PBP_dimer"/>
    <property type="match status" value="1"/>
</dbReference>
<sequence length="558" mass="60978">MKRQTLVLLMFLGGFLLVAAKLFYWQVIVSERLVEAARDQYFFSLNLPPARGKILASDGSPMVTNKTAYLVYGEPKQISDRNIFVNKVTETLKLSKEDLIQKLAQANIVWVSIAHRVDEGKAQELKSMSLPGLGFEKEAVRFYPEGSMAAQLMGFVGSDTNGQDKGYFGLEGFYDRALKGKPGSLLQEKDAQGLPLLLGTEKRIPAENGQDLELYLDRSVQLILENRLQAGLQKYGAKAAMVAVMDPKTGGILGTAALPKYAPAEFNKASPQSFPNPLVANTYEPGSTFKALVMAAALNEKVVKPETKYNETGPVPVGEYLIRTWNSEYHGDLTMTQVLEKSSNPGMVFVGQKLGKDKMLDYLNKFGFGQKSGIDLEEEAAPGLRSADDWKEIDLATASFGQGIAVTPIQMLRAVGVLSNQGKLMQPLVVKKIIDVNGKVIENKPRLLSEVIKPATAQIITEMLIAAVDNGEAKWAKPKGYRIAGKTGTAQIAVSGHYDDKKTIASFVGYAPADDPKFVMLVLLQEPTSSPWGSETAAPLFFDIAKDLFAYYSISPKD</sequence>
<dbReference type="Gene3D" id="3.40.710.10">
    <property type="entry name" value="DD-peptidase/beta-lactamase superfamily"/>
    <property type="match status" value="1"/>
</dbReference>
<evidence type="ECO:0000256" key="1">
    <source>
        <dbReference type="ARBA" id="ARBA00004370"/>
    </source>
</evidence>
<evidence type="ECO:0000259" key="3">
    <source>
        <dbReference type="Pfam" id="PF00905"/>
    </source>
</evidence>
<dbReference type="Gene3D" id="3.90.1310.10">
    <property type="entry name" value="Penicillin-binding protein 2a (Domain 2)"/>
    <property type="match status" value="1"/>
</dbReference>
<organism evidence="5 6">
    <name type="scientific">Candidatus Gottesmanbacteria bacterium GW2011_GWB1_43_11</name>
    <dbReference type="NCBI Taxonomy" id="1618446"/>
    <lineage>
        <taxon>Bacteria</taxon>
        <taxon>Candidatus Gottesmaniibacteriota</taxon>
    </lineage>
</organism>
<protein>
    <submittedName>
        <fullName evidence="5">Peptidoglycan glycosyltransferase</fullName>
    </submittedName>
</protein>
<dbReference type="AlphaFoldDB" id="A0A0G1CPP0"/>
<dbReference type="InterPro" id="IPR050515">
    <property type="entry name" value="Beta-lactam/transpept"/>
</dbReference>
<accession>A0A0G1CPP0</accession>
<dbReference type="InterPro" id="IPR036138">
    <property type="entry name" value="PBP_dimer_sf"/>
</dbReference>
<dbReference type="PANTHER" id="PTHR30627:SF1">
    <property type="entry name" value="PEPTIDOGLYCAN D,D-TRANSPEPTIDASE FTSI"/>
    <property type="match status" value="1"/>
</dbReference>
<dbReference type="STRING" id="1618446.UV61_C0002G0240"/>
<dbReference type="Pfam" id="PF00905">
    <property type="entry name" value="Transpeptidase"/>
    <property type="match status" value="1"/>
</dbReference>
<feature type="domain" description="Penicillin-binding protein dimerisation" evidence="4">
    <location>
        <begin position="47"/>
        <end position="193"/>
    </location>
</feature>
<dbReference type="PANTHER" id="PTHR30627">
    <property type="entry name" value="PEPTIDOGLYCAN D,D-TRANSPEPTIDASE"/>
    <property type="match status" value="1"/>
</dbReference>
<name>A0A0G1CPP0_9BACT</name>
<dbReference type="Gene3D" id="3.30.450.330">
    <property type="match status" value="1"/>
</dbReference>
<feature type="domain" description="Penicillin-binding protein transpeptidase" evidence="3">
    <location>
        <begin position="241"/>
        <end position="545"/>
    </location>
</feature>
<evidence type="ECO:0000256" key="2">
    <source>
        <dbReference type="ARBA" id="ARBA00023136"/>
    </source>
</evidence>
<dbReference type="SUPFAM" id="SSF56601">
    <property type="entry name" value="beta-lactamase/transpeptidase-like"/>
    <property type="match status" value="1"/>
</dbReference>
<dbReference type="GO" id="GO:0071555">
    <property type="term" value="P:cell wall organization"/>
    <property type="evidence" value="ECO:0007669"/>
    <property type="project" value="TreeGrafter"/>
</dbReference>
<keyword evidence="5" id="KW-0808">Transferase</keyword>
<dbReference type="GO" id="GO:0016740">
    <property type="term" value="F:transferase activity"/>
    <property type="evidence" value="ECO:0007669"/>
    <property type="project" value="UniProtKB-KW"/>
</dbReference>
<evidence type="ECO:0000313" key="5">
    <source>
        <dbReference type="EMBL" id="KKS87519.1"/>
    </source>
</evidence>
<keyword evidence="2" id="KW-0472">Membrane</keyword>
<comment type="subcellular location">
    <subcellularLocation>
        <location evidence="1">Membrane</location>
    </subcellularLocation>
</comment>
<dbReference type="SUPFAM" id="SSF56519">
    <property type="entry name" value="Penicillin binding protein dimerisation domain"/>
    <property type="match status" value="1"/>
</dbReference>
<dbReference type="GO" id="GO:0005886">
    <property type="term" value="C:plasma membrane"/>
    <property type="evidence" value="ECO:0007669"/>
    <property type="project" value="TreeGrafter"/>
</dbReference>
<dbReference type="InterPro" id="IPR001460">
    <property type="entry name" value="PCN-bd_Tpept"/>
</dbReference>
<comment type="caution">
    <text evidence="5">The sequence shown here is derived from an EMBL/GenBank/DDBJ whole genome shotgun (WGS) entry which is preliminary data.</text>
</comment>
<evidence type="ECO:0000313" key="6">
    <source>
        <dbReference type="Proteomes" id="UP000034050"/>
    </source>
</evidence>
<dbReference type="GO" id="GO:0008658">
    <property type="term" value="F:penicillin binding"/>
    <property type="evidence" value="ECO:0007669"/>
    <property type="project" value="InterPro"/>
</dbReference>